<evidence type="ECO:0000313" key="1">
    <source>
        <dbReference type="EMBL" id="KAF3701243.1"/>
    </source>
</evidence>
<keyword evidence="2" id="KW-1185">Reference proteome</keyword>
<sequence>MCTNKGGLKQNESKQTNGIRVMGVGGLVHSDKHNDAVCVCVCVRERERERERKTVCVPVSRGLSVVRCVVCMAG</sequence>
<reference evidence="1 2" key="1">
    <citation type="submission" date="2019-02" db="EMBL/GenBank/DDBJ databases">
        <title>Opniocepnalus argus genome.</title>
        <authorList>
            <person name="Zhou C."/>
            <person name="Xiao S."/>
        </authorList>
    </citation>
    <scope>NUCLEOTIDE SEQUENCE [LARGE SCALE GENOMIC DNA]</scope>
    <source>
        <strain evidence="1">OARG1902GOOAL</strain>
        <tissue evidence="1">Muscle</tissue>
    </source>
</reference>
<dbReference type="AlphaFoldDB" id="A0A6G1QFY7"/>
<proteinExistence type="predicted"/>
<organism evidence="1 2">
    <name type="scientific">Channa argus</name>
    <name type="common">Northern snakehead</name>
    <name type="synonym">Ophicephalus argus</name>
    <dbReference type="NCBI Taxonomy" id="215402"/>
    <lineage>
        <taxon>Eukaryota</taxon>
        <taxon>Metazoa</taxon>
        <taxon>Chordata</taxon>
        <taxon>Craniata</taxon>
        <taxon>Vertebrata</taxon>
        <taxon>Euteleostomi</taxon>
        <taxon>Actinopterygii</taxon>
        <taxon>Neopterygii</taxon>
        <taxon>Teleostei</taxon>
        <taxon>Neoteleostei</taxon>
        <taxon>Acanthomorphata</taxon>
        <taxon>Anabantaria</taxon>
        <taxon>Anabantiformes</taxon>
        <taxon>Channoidei</taxon>
        <taxon>Channidae</taxon>
        <taxon>Channa</taxon>
    </lineage>
</organism>
<dbReference type="Proteomes" id="UP000503349">
    <property type="component" value="Chromosome 16"/>
</dbReference>
<protein>
    <submittedName>
        <fullName evidence="1">Uncharacterized protein</fullName>
    </submittedName>
</protein>
<name>A0A6G1QFY7_CHAAH</name>
<accession>A0A6G1QFY7</accession>
<dbReference type="EMBL" id="CM015727">
    <property type="protein sequence ID" value="KAF3701243.1"/>
    <property type="molecule type" value="Genomic_DNA"/>
</dbReference>
<gene>
    <name evidence="1" type="ORF">EXN66_Car016931</name>
</gene>
<evidence type="ECO:0000313" key="2">
    <source>
        <dbReference type="Proteomes" id="UP000503349"/>
    </source>
</evidence>
<reference evidence="2" key="2">
    <citation type="submission" date="2019-02" db="EMBL/GenBank/DDBJ databases">
        <title>Opniocepnalus argus Var Kimnra genome.</title>
        <authorList>
            <person name="Zhou C."/>
            <person name="Xiao S."/>
        </authorList>
    </citation>
    <scope>NUCLEOTIDE SEQUENCE [LARGE SCALE GENOMIC DNA]</scope>
</reference>